<feature type="transmembrane region" description="Helical" evidence="2">
    <location>
        <begin position="225"/>
        <end position="244"/>
    </location>
</feature>
<dbReference type="CDD" id="cd02511">
    <property type="entry name" value="Beta4Glucosyltransferase"/>
    <property type="match status" value="1"/>
</dbReference>
<keyword evidence="2" id="KW-0472">Membrane</keyword>
<dbReference type="SUPFAM" id="SSF53448">
    <property type="entry name" value="Nucleotide-diphospho-sugar transferases"/>
    <property type="match status" value="1"/>
</dbReference>
<dbReference type="GO" id="GO:0016740">
    <property type="term" value="F:transferase activity"/>
    <property type="evidence" value="ECO:0007669"/>
    <property type="project" value="UniProtKB-KW"/>
</dbReference>
<organism evidence="4 5">
    <name type="scientific">Flavobacterium cellulosilyticum</name>
    <dbReference type="NCBI Taxonomy" id="2541731"/>
    <lineage>
        <taxon>Bacteria</taxon>
        <taxon>Pseudomonadati</taxon>
        <taxon>Bacteroidota</taxon>
        <taxon>Flavobacteriia</taxon>
        <taxon>Flavobacteriales</taxon>
        <taxon>Flavobacteriaceae</taxon>
        <taxon>Flavobacterium</taxon>
    </lineage>
</organism>
<dbReference type="OrthoDB" id="9815923at2"/>
<sequence length="278" mass="32346">MLNLELLNNIPITVIVSVKNEELNLPTCLEKLSRFAQIIVVDSGSTDNTMNIATTMGAEVLQFHWNGKFPKKRNWTLQNANLLHEWILFLDADEFVSEDFVNEIAIKTQDANYNGFTIQFQNYFMGKKLRYGYGFKKSALFKKSKGAYEKIEEDLWSHLDMEVHEHPIIEGKVGVIKAKVIHKDFKNLDHYIAKHNAYSTWEAQRYLQLKESSDSHLSLNQKIKYGFLTTGLLPLVYFIGAYFFKLGFLDGKEGFYLARFKSHYFFQIQTKIESLKNK</sequence>
<evidence type="ECO:0000256" key="2">
    <source>
        <dbReference type="SAM" id="Phobius"/>
    </source>
</evidence>
<evidence type="ECO:0000313" key="5">
    <source>
        <dbReference type="Proteomes" id="UP000295479"/>
    </source>
</evidence>
<keyword evidence="4" id="KW-0808">Transferase</keyword>
<feature type="domain" description="Glycosyltransferase 2-like" evidence="3">
    <location>
        <begin position="13"/>
        <end position="132"/>
    </location>
</feature>
<dbReference type="EMBL" id="SMFK01000014">
    <property type="protein sequence ID" value="TDD94686.1"/>
    <property type="molecule type" value="Genomic_DNA"/>
</dbReference>
<comment type="similarity">
    <text evidence="1">Belongs to the glycosyltransferase 2 family. WaaE/KdtX subfamily.</text>
</comment>
<reference evidence="4 5" key="1">
    <citation type="submission" date="2019-03" db="EMBL/GenBank/DDBJ databases">
        <title>Flavobacterium AR-3-4 sp. nov. isolated from arctic soil.</title>
        <authorList>
            <person name="Chaudhary D.K."/>
        </authorList>
    </citation>
    <scope>NUCLEOTIDE SEQUENCE [LARGE SCALE GENOMIC DNA]</scope>
    <source>
        <strain evidence="4 5">AR-3-4</strain>
    </source>
</reference>
<dbReference type="Proteomes" id="UP000295479">
    <property type="component" value="Unassembled WGS sequence"/>
</dbReference>
<dbReference type="PANTHER" id="PTHR43630">
    <property type="entry name" value="POLY-BETA-1,6-N-ACETYL-D-GLUCOSAMINE SYNTHASE"/>
    <property type="match status" value="1"/>
</dbReference>
<keyword evidence="2" id="KW-1133">Transmembrane helix</keyword>
<proteinExistence type="inferred from homology"/>
<gene>
    <name evidence="4" type="ORF">E0F76_15720</name>
</gene>
<dbReference type="InterPro" id="IPR029044">
    <property type="entry name" value="Nucleotide-diphossugar_trans"/>
</dbReference>
<protein>
    <submittedName>
        <fullName evidence="4">Glycosyltransferase family 2 protein</fullName>
    </submittedName>
</protein>
<accession>A0A4R5C7X2</accession>
<evidence type="ECO:0000313" key="4">
    <source>
        <dbReference type="EMBL" id="TDD94686.1"/>
    </source>
</evidence>
<dbReference type="PANTHER" id="PTHR43630:SF2">
    <property type="entry name" value="GLYCOSYLTRANSFERASE"/>
    <property type="match status" value="1"/>
</dbReference>
<name>A0A4R5C7X2_9FLAO</name>
<comment type="caution">
    <text evidence="4">The sequence shown here is derived from an EMBL/GenBank/DDBJ whole genome shotgun (WGS) entry which is preliminary data.</text>
</comment>
<dbReference type="Pfam" id="PF00535">
    <property type="entry name" value="Glycos_transf_2"/>
    <property type="match status" value="1"/>
</dbReference>
<dbReference type="InterPro" id="IPR001173">
    <property type="entry name" value="Glyco_trans_2-like"/>
</dbReference>
<dbReference type="AlphaFoldDB" id="A0A4R5C7X2"/>
<keyword evidence="2" id="KW-0812">Transmembrane</keyword>
<keyword evidence="5" id="KW-1185">Reference proteome</keyword>
<evidence type="ECO:0000259" key="3">
    <source>
        <dbReference type="Pfam" id="PF00535"/>
    </source>
</evidence>
<dbReference type="Gene3D" id="3.90.550.10">
    <property type="entry name" value="Spore Coat Polysaccharide Biosynthesis Protein SpsA, Chain A"/>
    <property type="match status" value="1"/>
</dbReference>
<evidence type="ECO:0000256" key="1">
    <source>
        <dbReference type="ARBA" id="ARBA00038494"/>
    </source>
</evidence>